<dbReference type="HOGENOM" id="CLU_1016450_0_0_1"/>
<organism evidence="3">
    <name type="scientific">Caenorhabditis brenneri</name>
    <name type="common">Nematode worm</name>
    <dbReference type="NCBI Taxonomy" id="135651"/>
    <lineage>
        <taxon>Eukaryota</taxon>
        <taxon>Metazoa</taxon>
        <taxon>Ecdysozoa</taxon>
        <taxon>Nematoda</taxon>
        <taxon>Chromadorea</taxon>
        <taxon>Rhabditida</taxon>
        <taxon>Rhabditina</taxon>
        <taxon>Rhabditomorpha</taxon>
        <taxon>Rhabditoidea</taxon>
        <taxon>Rhabditidae</taxon>
        <taxon>Peloderinae</taxon>
        <taxon>Caenorhabditis</taxon>
    </lineage>
</organism>
<accession>G0P932</accession>
<evidence type="ECO:0000313" key="2">
    <source>
        <dbReference type="EMBL" id="EGT48098.1"/>
    </source>
</evidence>
<dbReference type="Proteomes" id="UP000008068">
    <property type="component" value="Unassembled WGS sequence"/>
</dbReference>
<reference evidence="3" key="1">
    <citation type="submission" date="2011-07" db="EMBL/GenBank/DDBJ databases">
        <authorList>
            <consortium name="Caenorhabditis brenneri Sequencing and Analysis Consortium"/>
            <person name="Wilson R.K."/>
        </authorList>
    </citation>
    <scope>NUCLEOTIDE SEQUENCE [LARGE SCALE GENOMIC DNA]</scope>
    <source>
        <strain evidence="3">PB2801</strain>
    </source>
</reference>
<dbReference type="InParanoid" id="G0P932"/>
<evidence type="ECO:0000256" key="1">
    <source>
        <dbReference type="SAM" id="MobiDB-lite"/>
    </source>
</evidence>
<dbReference type="AlphaFoldDB" id="G0P932"/>
<feature type="region of interest" description="Disordered" evidence="1">
    <location>
        <begin position="80"/>
        <end position="105"/>
    </location>
</feature>
<evidence type="ECO:0000313" key="3">
    <source>
        <dbReference type="Proteomes" id="UP000008068"/>
    </source>
</evidence>
<gene>
    <name evidence="2" type="ORF">CAEBREN_11501</name>
</gene>
<dbReference type="EMBL" id="GL380144">
    <property type="protein sequence ID" value="EGT48098.1"/>
    <property type="molecule type" value="Genomic_DNA"/>
</dbReference>
<protein>
    <submittedName>
        <fullName evidence="2">Uncharacterized protein</fullName>
    </submittedName>
</protein>
<keyword evidence="3" id="KW-1185">Reference proteome</keyword>
<sequence>MLAHCGCLHCSSNHFPECRSPERWNRRFSANRRSGSRCPASRCPASRCSGGRCSARRCPARCCSGSRCCSRGSPGGGRNVLAPLGDAGPSLTRKRAAEANHGEPPAGVAPILNGAPPLNLPLNLAPTANERQGFSLPSTSGPALRTVSQISSETFLKNQVELLHNENHRILMENASRTDQHILQLLENAFRLQVPAVTEKVEFHLAEYAIMNKAKKLWMAEKFGLSKVIKKVLYRFKKSGRDKLIMSMKHSPYYSELWIEGVAGLKEQLENIRF</sequence>
<name>G0P932_CAEBE</name>
<proteinExistence type="predicted"/>